<sequence>MSSIDNRVVQMQFDNAQFQKGVADTTKSLDSLKSGLNLSGAAKSLEGLQSAGSRFSLAGIATGVDQLNQKFSTMSIVAITAITNIANKAVNAGLEIAKSLTIDPIKTGLEEYETNLNSIQTILANTQVSGATLNDVNHALEELNHYSDQTIYNFSEMARNIGTFTAAGVDLETATSSIKGIANLAALSGSSSAQASGAMYQLSQEIAAGKVTLMGWNSVVNAGMGGSTFQRALAETAVAMGKLDANTLKLEGKMKNVVIDGQSFRDSISAESGSGWLTSDVLTSTLEQFTGDMTKAELKAKGFTDAQVTSIQKMAATAKASATEVKTLSGVFDTAKEVAGSGWAKTWQLIFGDFMEAKTLFTGMSNAVNGVIEKMNSERNEALAQWKLLGGRNDLIYTFRSAWQSLGKILGVVKQAFTEIFPPVTGKNLKDITAGIRAFMKSLQPTKETLNDIKRVAKGVFAALDIGRMIVVGVAKVIGRLLGDMGKGSGGVLKFVAGIGDMIVKFRQTLIAGNSVNLFFKQVHTIISNVQQKVKELTDWFGNLFRGMGKVDSSGVTGAFDGIKTAIRPLESAGDHVRTVWEGLGDFFRGMFDFIKPIGEQIGQWIKGVGDTISNSMGNMDWNLVLDGINTGLFAGLVLLVRKFFKGGFQDEADGGGIIQHLKDVFGGITDTLGEMQNTLKAGTLVAIALAVALLAGSAVALAGVDSGKLTASLGALAVMFTQLLTAMAVFEKINAGTSVRNMVAIGTGMILLGIAIRILVESVEALGKLSWEELLKGLVGVTALLAGLAAAMKLLNGQSGKMASTGVGLILLAVAVKILASAVGDFAGMDWQKMMQGLIGVGIVLGGLALFTQVAKVSKGSMASSAGLILLGVALKIIASAVLDFANMNPATIQQGLGSVTAILMVLAGFTQIVKPSGMIGVGVAITIIAAALKILATAVTDFGTISWEVMGRGLAGMAGALAGIGIAMHLMPKNMIFTATALAIVAASLKILSEVLKSMGGMSWEEIGKGLVTLAGSLVVIAGAMYLMSGALVGAAALLVVVAALTLLVPVLQTLGGMSWETIGTGLGALAAALGVLAVGGLVLGILSPLFAAFGIALVIIGTGALLAGAGIFLFSAALTALSVATAIGGAAIVALIMAIASTIPAVMTQVGLGLVAFANVIATSAPAFGAAIMAVLNTLLNIINQMAPKIVATLWNLVVLMVEALVRGIPYLVNAGMRLLIGILQGIANNIGRIVTTVTDIIVNFLNALANNLPRIIQAGTNLLIRFIDGIRAAIPQLLQAGANLVLDFVNGLANTIRNNTSAMNTAGSNLAGAIIDGMTGGIAGGVKAVIDAAVNLGNSALQAAKDILGIKSPSRRFREVGEWSGEGMVIGLNSMAGSVSAAAGNMGDSAITALSSSISNMSSMISSDMDMNPTIRPVLDLSEIKKDSGLISGMLSDKSLALNGTYAKATVLSNGQLANREAISSKSDVVPTTGDTFAFTQINNSPKALSRSEIYRQTNNQISVAKGALTKK</sequence>
<dbReference type="Proteomes" id="UP000321915">
    <property type="component" value="Segment"/>
</dbReference>
<dbReference type="EMBL" id="MN183282">
    <property type="protein sequence ID" value="QED11530.1"/>
    <property type="molecule type" value="Genomic_DNA"/>
</dbReference>
<feature type="transmembrane region" description="Helical" evidence="2">
    <location>
        <begin position="835"/>
        <end position="855"/>
    </location>
</feature>
<feature type="transmembrane region" description="Helical" evidence="2">
    <location>
        <begin position="951"/>
        <end position="970"/>
    </location>
</feature>
<dbReference type="GO" id="GO:0098003">
    <property type="term" value="P:viral tail assembly"/>
    <property type="evidence" value="ECO:0007669"/>
    <property type="project" value="UniProtKB-KW"/>
</dbReference>
<accession>A0A5B8WFG9</accession>
<proteinExistence type="predicted"/>
<feature type="transmembrane region" description="Helical" evidence="2">
    <location>
        <begin position="1009"/>
        <end position="1030"/>
    </location>
</feature>
<gene>
    <name evidence="4" type="primary">40</name>
    <name evidence="4" type="ORF">SEA_QUI_40</name>
</gene>
<feature type="transmembrane region" description="Helical" evidence="2">
    <location>
        <begin position="1069"/>
        <end position="1089"/>
    </location>
</feature>
<feature type="transmembrane region" description="Helical" evidence="2">
    <location>
        <begin position="1037"/>
        <end position="1057"/>
    </location>
</feature>
<feature type="transmembrane region" description="Helical" evidence="2">
    <location>
        <begin position="743"/>
        <end position="761"/>
    </location>
</feature>
<feature type="transmembrane region" description="Helical" evidence="2">
    <location>
        <begin position="711"/>
        <end position="731"/>
    </location>
</feature>
<evidence type="ECO:0000256" key="1">
    <source>
        <dbReference type="ARBA" id="ARBA00022465"/>
    </source>
</evidence>
<feature type="transmembrane region" description="Helical" evidence="2">
    <location>
        <begin position="867"/>
        <end position="887"/>
    </location>
</feature>
<feature type="transmembrane region" description="Helical" evidence="2">
    <location>
        <begin position="776"/>
        <end position="796"/>
    </location>
</feature>
<keyword evidence="1" id="KW-1245">Viral tail assembly</keyword>
<dbReference type="InterPro" id="IPR013491">
    <property type="entry name" value="Tape_meas_N"/>
</dbReference>
<dbReference type="GeneID" id="77936402"/>
<feature type="transmembrane region" description="Helical" evidence="2">
    <location>
        <begin position="685"/>
        <end position="705"/>
    </location>
</feature>
<feature type="transmembrane region" description="Helical" evidence="2">
    <location>
        <begin position="893"/>
        <end position="912"/>
    </location>
</feature>
<feature type="transmembrane region" description="Helical" evidence="2">
    <location>
        <begin position="808"/>
        <end position="829"/>
    </location>
</feature>
<evidence type="ECO:0000313" key="4">
    <source>
        <dbReference type="EMBL" id="QED11530.1"/>
    </source>
</evidence>
<dbReference type="NCBIfam" id="TIGR02675">
    <property type="entry name" value="tape_meas_nterm"/>
    <property type="match status" value="1"/>
</dbReference>
<keyword evidence="2" id="KW-1133">Transmembrane helix</keyword>
<protein>
    <submittedName>
        <fullName evidence="4">Tape measure protein</fullName>
    </submittedName>
</protein>
<feature type="transmembrane region" description="Helical" evidence="2">
    <location>
        <begin position="622"/>
        <end position="641"/>
    </location>
</feature>
<evidence type="ECO:0000259" key="3">
    <source>
        <dbReference type="Pfam" id="PF20155"/>
    </source>
</evidence>
<dbReference type="RefSeq" id="YP_010660406.1">
    <property type="nucleotide sequence ID" value="NC_070877.1"/>
</dbReference>
<feature type="transmembrane region" description="Helical" evidence="2">
    <location>
        <begin position="1197"/>
        <end position="1216"/>
    </location>
</feature>
<keyword evidence="2" id="KW-0812">Transmembrane</keyword>
<keyword evidence="5" id="KW-1185">Reference proteome</keyword>
<reference evidence="4 5" key="1">
    <citation type="submission" date="2019-07" db="EMBL/GenBank/DDBJ databases">
        <authorList>
            <person name="Abdullah A."/>
            <person name="Lima G.C."/>
            <person name="Cuneo C.K."/>
            <person name="Ennest D.C."/>
            <person name="Fritz K.J."/>
            <person name="Johnson B.T."/>
            <person name="Larson S.M."/>
            <person name="Lemunyete M.N."/>
            <person name="Murray M.B."/>
            <person name="Osmond D.E."/>
            <person name="Patras K.A."/>
            <person name="Ransibrahmanakul S."/>
            <person name="Simpson K.A."/>
            <person name="Thull B.S."/>
            <person name="Wetzel S."/>
            <person name="Bonilla J.A."/>
            <person name="Klyczek K."/>
            <person name="Garlena R.A."/>
            <person name="Russell D.A."/>
            <person name="Pope W.H."/>
            <person name="Jacobs-Sera D."/>
            <person name="Hatfull G.F."/>
        </authorList>
    </citation>
    <scope>NUCLEOTIDE SEQUENCE [LARGE SCALE GENOMIC DNA]</scope>
</reference>
<evidence type="ECO:0000313" key="5">
    <source>
        <dbReference type="Proteomes" id="UP000321915"/>
    </source>
</evidence>
<evidence type="ECO:0000256" key="2">
    <source>
        <dbReference type="SAM" id="Phobius"/>
    </source>
</evidence>
<feature type="transmembrane region" description="Helical" evidence="2">
    <location>
        <begin position="919"/>
        <end position="939"/>
    </location>
</feature>
<dbReference type="KEGG" id="vg:77936402"/>
<organism evidence="4 5">
    <name type="scientific">Arthrobacter phage Qui</name>
    <dbReference type="NCBI Taxonomy" id="2603260"/>
    <lineage>
        <taxon>Viruses</taxon>
        <taxon>Duplodnaviria</taxon>
        <taxon>Heunggongvirae</taxon>
        <taxon>Uroviricota</taxon>
        <taxon>Caudoviricetes</taxon>
        <taxon>Quivirus</taxon>
        <taxon>Quivirus qui</taxon>
    </lineage>
</organism>
<dbReference type="Pfam" id="PF20155">
    <property type="entry name" value="TMP_3"/>
    <property type="match status" value="1"/>
</dbReference>
<keyword evidence="1" id="KW-1188">Viral release from host cell</keyword>
<keyword evidence="2" id="KW-0472">Membrane</keyword>
<name>A0A5B8WFG9_9CAUD</name>
<feature type="domain" description="Tape measure protein N-terminal" evidence="3">
    <location>
        <begin position="122"/>
        <end position="226"/>
    </location>
</feature>
<feature type="transmembrane region" description="Helical" evidence="2">
    <location>
        <begin position="1123"/>
        <end position="1143"/>
    </location>
</feature>
<feature type="transmembrane region" description="Helical" evidence="2">
    <location>
        <begin position="1096"/>
        <end position="1117"/>
    </location>
</feature>
<feature type="transmembrane region" description="Helical" evidence="2">
    <location>
        <begin position="1155"/>
        <end position="1177"/>
    </location>
</feature>